<dbReference type="Proteomes" id="UP000694427">
    <property type="component" value="Unplaced"/>
</dbReference>
<sequence length="233" mass="27114">MVRTLNNLSDLRQTGFGRPPPRHGLSLLWWFAHDCVQIDSNGRMIAQYNPENGAFGFHRFYNGGRLLPYTNLPYYEVGNLHNAALLPYYVTENYSGYSDNSNKDRIIVSFDSRLNRFDSIYVTQHSDQTNFDQNHTYDINIRLLKEIKTLNREHFCREMKNNQLHSLSLMYTPQKSNIHSHSTSSLQSLQGQRLHQSSWDFCDCNSVLICALICALMLLFAVFFFLLKMANKI</sequence>
<proteinExistence type="predicted"/>
<dbReference type="Ensembl" id="ENSCCRT00010032794.1">
    <property type="protein sequence ID" value="ENSCCRP00010029936.1"/>
    <property type="gene ID" value="ENSCCRG00010012754.1"/>
</dbReference>
<dbReference type="AlphaFoldDB" id="A0A8C1JCU5"/>
<keyword evidence="3" id="KW-1185">Reference proteome</keyword>
<accession>A0A8C1JCU5</accession>
<keyword evidence="1" id="KW-0472">Membrane</keyword>
<organism evidence="2 3">
    <name type="scientific">Cyprinus carpio</name>
    <name type="common">Common carp</name>
    <dbReference type="NCBI Taxonomy" id="7962"/>
    <lineage>
        <taxon>Eukaryota</taxon>
        <taxon>Metazoa</taxon>
        <taxon>Chordata</taxon>
        <taxon>Craniata</taxon>
        <taxon>Vertebrata</taxon>
        <taxon>Euteleostomi</taxon>
        <taxon>Actinopterygii</taxon>
        <taxon>Neopterygii</taxon>
        <taxon>Teleostei</taxon>
        <taxon>Ostariophysi</taxon>
        <taxon>Cypriniformes</taxon>
        <taxon>Cyprinidae</taxon>
        <taxon>Cyprininae</taxon>
        <taxon>Cyprinus</taxon>
    </lineage>
</organism>
<reference evidence="2" key="2">
    <citation type="submission" date="2025-09" db="UniProtKB">
        <authorList>
            <consortium name="Ensembl"/>
        </authorList>
    </citation>
    <scope>IDENTIFICATION</scope>
</reference>
<evidence type="ECO:0000256" key="1">
    <source>
        <dbReference type="SAM" id="Phobius"/>
    </source>
</evidence>
<dbReference type="PANTHER" id="PTHR38706">
    <property type="entry name" value="SI:CH211-198C19.1-RELATED"/>
    <property type="match status" value="1"/>
</dbReference>
<protein>
    <submittedName>
        <fullName evidence="2">Uncharacterized protein</fullName>
    </submittedName>
</protein>
<name>A0A8C1JCU5_CYPCA</name>
<dbReference type="PANTHER" id="PTHR38706:SF2">
    <property type="match status" value="1"/>
</dbReference>
<keyword evidence="1" id="KW-1133">Transmembrane helix</keyword>
<evidence type="ECO:0000313" key="3">
    <source>
        <dbReference type="Proteomes" id="UP000694427"/>
    </source>
</evidence>
<evidence type="ECO:0000313" key="2">
    <source>
        <dbReference type="Ensembl" id="ENSCCRP00010029936.1"/>
    </source>
</evidence>
<reference evidence="2" key="1">
    <citation type="submission" date="2025-08" db="UniProtKB">
        <authorList>
            <consortium name="Ensembl"/>
        </authorList>
    </citation>
    <scope>IDENTIFICATION</scope>
</reference>
<keyword evidence="1" id="KW-0812">Transmembrane</keyword>
<feature type="transmembrane region" description="Helical" evidence="1">
    <location>
        <begin position="206"/>
        <end position="227"/>
    </location>
</feature>